<sequence>MQLLLLSAKFSMLKENDVVNEDADGNKNVQFSLGVKIRADRRAPDAIAPVYELKHIFQNKSHCAHAHDWEGVVEHPSSEPTRDVVVAFILQETQKLFVMCEEISGKVGLRTN</sequence>
<gene>
    <name evidence="1" type="ORF">PHYPSEUDO_014060</name>
</gene>
<reference evidence="1" key="1">
    <citation type="submission" date="2021-02" db="EMBL/GenBank/DDBJ databases">
        <authorList>
            <person name="Palmer J.M."/>
        </authorList>
    </citation>
    <scope>NUCLEOTIDE SEQUENCE</scope>
    <source>
        <strain evidence="1">SCRP734</strain>
    </source>
</reference>
<dbReference type="Proteomes" id="UP000694044">
    <property type="component" value="Unassembled WGS sequence"/>
</dbReference>
<name>A0A8T1V7Z7_9STRA</name>
<dbReference type="EMBL" id="JAGDFM010000771">
    <property type="protein sequence ID" value="KAG7376219.1"/>
    <property type="molecule type" value="Genomic_DNA"/>
</dbReference>
<accession>A0A8T1V7Z7</accession>
<comment type="caution">
    <text evidence="1">The sequence shown here is derived from an EMBL/GenBank/DDBJ whole genome shotgun (WGS) entry which is preliminary data.</text>
</comment>
<evidence type="ECO:0000313" key="2">
    <source>
        <dbReference type="Proteomes" id="UP000694044"/>
    </source>
</evidence>
<protein>
    <submittedName>
        <fullName evidence="1">Uncharacterized protein</fullName>
    </submittedName>
</protein>
<evidence type="ECO:0000313" key="1">
    <source>
        <dbReference type="EMBL" id="KAG7376219.1"/>
    </source>
</evidence>
<organism evidence="1 2">
    <name type="scientific">Phytophthora pseudosyringae</name>
    <dbReference type="NCBI Taxonomy" id="221518"/>
    <lineage>
        <taxon>Eukaryota</taxon>
        <taxon>Sar</taxon>
        <taxon>Stramenopiles</taxon>
        <taxon>Oomycota</taxon>
        <taxon>Peronosporomycetes</taxon>
        <taxon>Peronosporales</taxon>
        <taxon>Peronosporaceae</taxon>
        <taxon>Phytophthora</taxon>
    </lineage>
</organism>
<proteinExistence type="predicted"/>
<keyword evidence="2" id="KW-1185">Reference proteome</keyword>
<dbReference type="AlphaFoldDB" id="A0A8T1V7Z7"/>